<organism evidence="1 2">
    <name type="scientific">Mycena citricolor</name>
    <dbReference type="NCBI Taxonomy" id="2018698"/>
    <lineage>
        <taxon>Eukaryota</taxon>
        <taxon>Fungi</taxon>
        <taxon>Dikarya</taxon>
        <taxon>Basidiomycota</taxon>
        <taxon>Agaricomycotina</taxon>
        <taxon>Agaricomycetes</taxon>
        <taxon>Agaricomycetidae</taxon>
        <taxon>Agaricales</taxon>
        <taxon>Marasmiineae</taxon>
        <taxon>Mycenaceae</taxon>
        <taxon>Mycena</taxon>
    </lineage>
</organism>
<gene>
    <name evidence="1" type="ORF">MYCIT1_LOCUS21871</name>
</gene>
<dbReference type="Proteomes" id="UP001295794">
    <property type="component" value="Unassembled WGS sequence"/>
</dbReference>
<name>A0AAD2Q4F5_9AGAR</name>
<evidence type="ECO:0000313" key="1">
    <source>
        <dbReference type="EMBL" id="CAK5274615.1"/>
    </source>
</evidence>
<sequence length="74" mass="8087">MRQALTKPIGLELGHIEPENATLKTIKNVVNSSRLVTSILNAGAKRSDFAPGSAFCTKRCCGRSMVHHHSPVRF</sequence>
<protein>
    <submittedName>
        <fullName evidence="1">Uncharacterized protein</fullName>
    </submittedName>
</protein>
<proteinExistence type="predicted"/>
<dbReference type="AlphaFoldDB" id="A0AAD2Q4F5"/>
<reference evidence="1" key="1">
    <citation type="submission" date="2023-11" db="EMBL/GenBank/DDBJ databases">
        <authorList>
            <person name="De Vega J J."/>
            <person name="De Vega J J."/>
        </authorList>
    </citation>
    <scope>NUCLEOTIDE SEQUENCE</scope>
</reference>
<dbReference type="EMBL" id="CAVNYO010000403">
    <property type="protein sequence ID" value="CAK5274615.1"/>
    <property type="molecule type" value="Genomic_DNA"/>
</dbReference>
<comment type="caution">
    <text evidence="1">The sequence shown here is derived from an EMBL/GenBank/DDBJ whole genome shotgun (WGS) entry which is preliminary data.</text>
</comment>
<keyword evidence="2" id="KW-1185">Reference proteome</keyword>
<evidence type="ECO:0000313" key="2">
    <source>
        <dbReference type="Proteomes" id="UP001295794"/>
    </source>
</evidence>
<accession>A0AAD2Q4F5</accession>